<name>A0A5B7H8R7_PORTR</name>
<keyword evidence="2" id="KW-1185">Reference proteome</keyword>
<dbReference type="EMBL" id="VSRR010024518">
    <property type="protein sequence ID" value="MPC66249.1"/>
    <property type="molecule type" value="Genomic_DNA"/>
</dbReference>
<comment type="caution">
    <text evidence="1">The sequence shown here is derived from an EMBL/GenBank/DDBJ whole genome shotgun (WGS) entry which is preliminary data.</text>
</comment>
<gene>
    <name evidence="1" type="ORF">E2C01_060397</name>
</gene>
<accession>A0A5B7H8R7</accession>
<protein>
    <submittedName>
        <fullName evidence="1">Uncharacterized protein</fullName>
    </submittedName>
</protein>
<reference evidence="1 2" key="1">
    <citation type="submission" date="2019-05" db="EMBL/GenBank/DDBJ databases">
        <title>Another draft genome of Portunus trituberculatus and its Hox gene families provides insights of decapod evolution.</title>
        <authorList>
            <person name="Jeong J.-H."/>
            <person name="Song I."/>
            <person name="Kim S."/>
            <person name="Choi T."/>
            <person name="Kim D."/>
            <person name="Ryu S."/>
            <person name="Kim W."/>
        </authorList>
    </citation>
    <scope>NUCLEOTIDE SEQUENCE [LARGE SCALE GENOMIC DNA]</scope>
    <source>
        <tissue evidence="1">Muscle</tissue>
    </source>
</reference>
<evidence type="ECO:0000313" key="1">
    <source>
        <dbReference type="EMBL" id="MPC66249.1"/>
    </source>
</evidence>
<dbReference type="AlphaFoldDB" id="A0A5B7H8R7"/>
<proteinExistence type="predicted"/>
<sequence>MDGKKDFPPALSHTRFLGHFSTHSDDIPVLTDGSNLITESFLLTGDPQPHCDDCLVPLTVRHLLVECPSLMDLRHRYLYRCLFYI</sequence>
<evidence type="ECO:0000313" key="2">
    <source>
        <dbReference type="Proteomes" id="UP000324222"/>
    </source>
</evidence>
<dbReference type="Proteomes" id="UP000324222">
    <property type="component" value="Unassembled WGS sequence"/>
</dbReference>
<organism evidence="1 2">
    <name type="scientific">Portunus trituberculatus</name>
    <name type="common">Swimming crab</name>
    <name type="synonym">Neptunus trituberculatus</name>
    <dbReference type="NCBI Taxonomy" id="210409"/>
    <lineage>
        <taxon>Eukaryota</taxon>
        <taxon>Metazoa</taxon>
        <taxon>Ecdysozoa</taxon>
        <taxon>Arthropoda</taxon>
        <taxon>Crustacea</taxon>
        <taxon>Multicrustacea</taxon>
        <taxon>Malacostraca</taxon>
        <taxon>Eumalacostraca</taxon>
        <taxon>Eucarida</taxon>
        <taxon>Decapoda</taxon>
        <taxon>Pleocyemata</taxon>
        <taxon>Brachyura</taxon>
        <taxon>Eubrachyura</taxon>
        <taxon>Portunoidea</taxon>
        <taxon>Portunidae</taxon>
        <taxon>Portuninae</taxon>
        <taxon>Portunus</taxon>
    </lineage>
</organism>